<accession>A0A916T974</accession>
<dbReference type="RefSeq" id="WP_188659037.1">
    <property type="nucleotide sequence ID" value="NZ_BMIH01000003.1"/>
</dbReference>
<comment type="caution">
    <text evidence="2">The sequence shown here is derived from an EMBL/GenBank/DDBJ whole genome shotgun (WGS) entry which is preliminary data.</text>
</comment>
<evidence type="ECO:0000313" key="3">
    <source>
        <dbReference type="Proteomes" id="UP000623067"/>
    </source>
</evidence>
<feature type="transmembrane region" description="Helical" evidence="1">
    <location>
        <begin position="6"/>
        <end position="39"/>
    </location>
</feature>
<dbReference type="InterPro" id="IPR043727">
    <property type="entry name" value="Lmo0937-like"/>
</dbReference>
<reference evidence="2" key="2">
    <citation type="submission" date="2020-09" db="EMBL/GenBank/DDBJ databases">
        <authorList>
            <person name="Sun Q."/>
            <person name="Zhou Y."/>
        </authorList>
    </citation>
    <scope>NUCLEOTIDE SEQUENCE</scope>
    <source>
        <strain evidence="2">CGMCC 1.15330</strain>
    </source>
</reference>
<evidence type="ECO:0000256" key="1">
    <source>
        <dbReference type="SAM" id="Phobius"/>
    </source>
</evidence>
<evidence type="ECO:0000313" key="2">
    <source>
        <dbReference type="EMBL" id="GGB33931.1"/>
    </source>
</evidence>
<keyword evidence="1" id="KW-1133">Transmembrane helix</keyword>
<gene>
    <name evidence="2" type="ORF">GCM10011380_24220</name>
</gene>
<dbReference type="NCBIfam" id="NF033488">
    <property type="entry name" value="lmo0937_fam_TM"/>
    <property type="match status" value="1"/>
</dbReference>
<organism evidence="2 3">
    <name type="scientific">Sphingomonas metalli</name>
    <dbReference type="NCBI Taxonomy" id="1779358"/>
    <lineage>
        <taxon>Bacteria</taxon>
        <taxon>Pseudomonadati</taxon>
        <taxon>Pseudomonadota</taxon>
        <taxon>Alphaproteobacteria</taxon>
        <taxon>Sphingomonadales</taxon>
        <taxon>Sphingomonadaceae</taxon>
        <taxon>Sphingomonas</taxon>
    </lineage>
</organism>
<evidence type="ECO:0008006" key="4">
    <source>
        <dbReference type="Google" id="ProtNLM"/>
    </source>
</evidence>
<dbReference type="Pfam" id="PF18919">
    <property type="entry name" value="DUF5670"/>
    <property type="match status" value="1"/>
</dbReference>
<reference evidence="2" key="1">
    <citation type="journal article" date="2014" name="Int. J. Syst. Evol. Microbiol.">
        <title>Complete genome sequence of Corynebacterium casei LMG S-19264T (=DSM 44701T), isolated from a smear-ripened cheese.</title>
        <authorList>
            <consortium name="US DOE Joint Genome Institute (JGI-PGF)"/>
            <person name="Walter F."/>
            <person name="Albersmeier A."/>
            <person name="Kalinowski J."/>
            <person name="Ruckert C."/>
        </authorList>
    </citation>
    <scope>NUCLEOTIDE SEQUENCE</scope>
    <source>
        <strain evidence="2">CGMCC 1.15330</strain>
    </source>
</reference>
<dbReference type="AlphaFoldDB" id="A0A916T974"/>
<proteinExistence type="predicted"/>
<protein>
    <recommendedName>
        <fullName evidence="4">Lmo0937 family membrane protein</fullName>
    </recommendedName>
</protein>
<keyword evidence="1" id="KW-0812">Transmembrane</keyword>
<dbReference type="Proteomes" id="UP000623067">
    <property type="component" value="Unassembled WGS sequence"/>
</dbReference>
<keyword evidence="3" id="KW-1185">Reference proteome</keyword>
<sequence length="47" mass="5191">MLWTIVVILVILWLLGFSLHVAGGLIHILLIVALVVGLIQLFTGRRV</sequence>
<keyword evidence="1" id="KW-0472">Membrane</keyword>
<name>A0A916T974_9SPHN</name>
<dbReference type="EMBL" id="BMIH01000003">
    <property type="protein sequence ID" value="GGB33931.1"/>
    <property type="molecule type" value="Genomic_DNA"/>
</dbReference>